<evidence type="ECO:0000313" key="2">
    <source>
        <dbReference type="EMBL" id="APW59108.1"/>
    </source>
</evidence>
<sequence>MFRSFGRDRRRLSLSRESGEFSSRVVPVKPVQSLLVTRSFRSHLVAPKFRAGERNRRSSPSLGRMLKVEDSASRPALSQLGCRARTGSASAHEADGFERRERSQASTEGKSQEVCGKSARTEPIGRGRFEGSRDSEKCAIKANRFAWSGGGFCRKSARTEPIRRRGRRAGLAGGSVEKRANGPNFGGRRSRRVRRTARIVIRPSATFSRGENG</sequence>
<feature type="region of interest" description="Disordered" evidence="1">
    <location>
        <begin position="158"/>
        <end position="192"/>
    </location>
</feature>
<evidence type="ECO:0000313" key="3">
    <source>
        <dbReference type="Proteomes" id="UP000186309"/>
    </source>
</evidence>
<protein>
    <submittedName>
        <fullName evidence="2">Uncharacterized protein</fullName>
    </submittedName>
</protein>
<accession>A0A1U7CJM5</accession>
<feature type="compositionally biased region" description="Basic and acidic residues" evidence="1">
    <location>
        <begin position="92"/>
        <end position="103"/>
    </location>
</feature>
<feature type="region of interest" description="Disordered" evidence="1">
    <location>
        <begin position="83"/>
        <end position="117"/>
    </location>
</feature>
<feature type="region of interest" description="Disordered" evidence="1">
    <location>
        <begin position="1"/>
        <end position="21"/>
    </location>
</feature>
<keyword evidence="3" id="KW-1185">Reference proteome</keyword>
<reference evidence="3" key="1">
    <citation type="submission" date="2016-12" db="EMBL/GenBank/DDBJ databases">
        <title>Comparative genomics of four Isosphaeraceae planctomycetes: a common pool of plasmids and glycoside hydrolase genes.</title>
        <authorList>
            <person name="Ivanova A."/>
        </authorList>
    </citation>
    <scope>NUCLEOTIDE SEQUENCE [LARGE SCALE GENOMIC DNA]</scope>
    <source>
        <strain evidence="3">PX4</strain>
    </source>
</reference>
<evidence type="ECO:0000256" key="1">
    <source>
        <dbReference type="SAM" id="MobiDB-lite"/>
    </source>
</evidence>
<dbReference type="AlphaFoldDB" id="A0A1U7CJM5"/>
<dbReference type="Proteomes" id="UP000186309">
    <property type="component" value="Chromosome"/>
</dbReference>
<organism evidence="2 3">
    <name type="scientific">Paludisphaera borealis</name>
    <dbReference type="NCBI Taxonomy" id="1387353"/>
    <lineage>
        <taxon>Bacteria</taxon>
        <taxon>Pseudomonadati</taxon>
        <taxon>Planctomycetota</taxon>
        <taxon>Planctomycetia</taxon>
        <taxon>Isosphaerales</taxon>
        <taxon>Isosphaeraceae</taxon>
        <taxon>Paludisphaera</taxon>
    </lineage>
</organism>
<dbReference type="KEGG" id="pbor:BSF38_00522"/>
<dbReference type="EMBL" id="CP019082">
    <property type="protein sequence ID" value="APW59108.1"/>
    <property type="molecule type" value="Genomic_DNA"/>
</dbReference>
<name>A0A1U7CJM5_9BACT</name>
<gene>
    <name evidence="2" type="ORF">BSF38_00522</name>
</gene>
<dbReference type="STRING" id="1387353.BSF38_00522"/>
<proteinExistence type="predicted"/>